<dbReference type="Proteomes" id="UP000455569">
    <property type="component" value="Unassembled WGS sequence"/>
</dbReference>
<evidence type="ECO:0000313" key="38">
    <source>
        <dbReference type="EMBL" id="EDP8512833.1"/>
    </source>
</evidence>
<evidence type="ECO:0000313" key="24">
    <source>
        <dbReference type="EMBL" id="EAH2281712.1"/>
    </source>
</evidence>
<dbReference type="EMBL" id="AALAQH010000003">
    <property type="protein sequence ID" value="ECX6924521.1"/>
    <property type="molecule type" value="Genomic_DNA"/>
</dbReference>
<evidence type="ECO:0000313" key="29">
    <source>
        <dbReference type="EMBL" id="ECB9473914.1"/>
    </source>
</evidence>
<evidence type="ECO:0000313" key="6">
    <source>
        <dbReference type="EMBL" id="EAD1184496.1"/>
    </source>
</evidence>
<evidence type="ECO:0000313" key="83">
    <source>
        <dbReference type="Proteomes" id="UP000540117"/>
    </source>
</evidence>
<evidence type="ECO:0000313" key="39">
    <source>
        <dbReference type="EMBL" id="HAA8052701.1"/>
    </source>
</evidence>
<evidence type="ECO:0000313" key="13">
    <source>
        <dbReference type="EMBL" id="EAG0866172.1"/>
    </source>
</evidence>
<dbReference type="Proteomes" id="UP000345329">
    <property type="component" value="Unassembled WGS sequence"/>
</dbReference>
<evidence type="ECO:0000313" key="40">
    <source>
        <dbReference type="EMBL" id="HAB8397501.1"/>
    </source>
</evidence>
<evidence type="ECO:0000313" key="72">
    <source>
        <dbReference type="Proteomes" id="UP000467536"/>
    </source>
</evidence>
<dbReference type="EMBL" id="AABBYJ010000003">
    <property type="protein sequence ID" value="EAG4330884.1"/>
    <property type="molecule type" value="Genomic_DNA"/>
</dbReference>
<evidence type="ECO:0000313" key="55">
    <source>
        <dbReference type="Proteomes" id="UP000345329"/>
    </source>
</evidence>
<dbReference type="EMBL" id="DAAJZA010000001">
    <property type="protein sequence ID" value="HAC1753577.1"/>
    <property type="molecule type" value="Genomic_DNA"/>
</dbReference>
<name>A0A2Z5BZG6_LISMN</name>
<evidence type="ECO:0000313" key="90">
    <source>
        <dbReference type="Proteomes" id="UP000844415"/>
    </source>
</evidence>
<dbReference type="KEGG" id="lmok:CQ02_14345"/>
<dbReference type="Proteomes" id="UP000331186">
    <property type="component" value="Unassembled WGS sequence"/>
</dbReference>
<evidence type="ECO:0000313" key="59">
    <source>
        <dbReference type="Proteomes" id="UP000364988"/>
    </source>
</evidence>
<evidence type="ECO:0000313" key="71">
    <source>
        <dbReference type="Proteomes" id="UP000467347"/>
    </source>
</evidence>
<evidence type="ECO:0000313" key="7">
    <source>
        <dbReference type="EMBL" id="EAD3792185.1"/>
    </source>
</evidence>
<evidence type="ECO:0000313" key="15">
    <source>
        <dbReference type="EMBL" id="EAG2086460.1"/>
    </source>
</evidence>
<dbReference type="EMBL" id="AACKDQ010000005">
    <property type="protein sequence ID" value="EAK9316081.1"/>
    <property type="molecule type" value="Genomic_DNA"/>
</dbReference>
<evidence type="ECO:0000313" key="87">
    <source>
        <dbReference type="Proteomes" id="UP000840197"/>
    </source>
</evidence>
<evidence type="ECO:0000313" key="89">
    <source>
        <dbReference type="Proteomes" id="UP000843775"/>
    </source>
</evidence>
<dbReference type="Proteomes" id="UP000393182">
    <property type="component" value="Unassembled WGS sequence"/>
</dbReference>
<reference evidence="51 53" key="5">
    <citation type="submission" date="2018-06" db="EMBL/GenBank/DDBJ databases">
        <authorList>
            <consortium name="PulseNet: The National Subtyping Network for Foodborne Disease Surveillance"/>
            <person name="Tarr C.L."/>
            <person name="Trees E."/>
            <person name="Katz L.S."/>
            <person name="Carleton-Romer H.A."/>
            <person name="Stroika S."/>
            <person name="Kucerova Z."/>
            <person name="Roache K.F."/>
            <person name="Sabol A.L."/>
            <person name="Besser J."/>
            <person name="Gerner-Smidt P."/>
        </authorList>
    </citation>
    <scope>NUCLEOTIDE SEQUENCE [LARGE SCALE GENOMIC DNA]</scope>
    <source>
        <strain evidence="2 53">2015L-6227</strain>
        <strain evidence="11 51">PNUSAL000134</strain>
        <strain evidence="5 57">PNUSAL000910</strain>
        <strain evidence="13 58">PNUSAL002180</strain>
        <strain evidence="14 73">PNUSAL002298</strain>
        <strain evidence="27 56">PNUSAL004402</strain>
        <strain evidence="34 76">PNUSAL005692</strain>
    </source>
</reference>
<evidence type="ECO:0000313" key="47">
    <source>
        <dbReference type="EMBL" id="OET50751.1"/>
    </source>
</evidence>
<dbReference type="EMBL" id="AAAIKW010000003">
    <property type="protein sequence ID" value="EAC4552133.1"/>
    <property type="molecule type" value="Genomic_DNA"/>
</dbReference>
<dbReference type="EMBL" id="AACJYH010000003">
    <property type="protein sequence ID" value="EAK8896912.1"/>
    <property type="molecule type" value="Genomic_DNA"/>
</dbReference>
<dbReference type="Proteomes" id="UP000403352">
    <property type="component" value="Unassembled WGS sequence"/>
</dbReference>
<dbReference type="Proteomes" id="UP000460224">
    <property type="component" value="Unassembled WGS sequence"/>
</dbReference>
<evidence type="ECO:0000313" key="28">
    <source>
        <dbReference type="EMBL" id="EAK9316081.1"/>
    </source>
</evidence>
<evidence type="ECO:0000313" key="76">
    <source>
        <dbReference type="Proteomes" id="UP000489121"/>
    </source>
</evidence>
<dbReference type="EMBL" id="AALGDA010000039">
    <property type="protein sequence ID" value="ECY9783521.1"/>
    <property type="molecule type" value="Genomic_DNA"/>
</dbReference>
<protein>
    <submittedName>
        <fullName evidence="9">Uncharacterized protein</fullName>
    </submittedName>
</protein>
<dbReference type="Proteomes" id="UP000379076">
    <property type="component" value="Unassembled WGS sequence"/>
</dbReference>
<gene>
    <name evidence="13" type="ORF">A8L61_02625</name>
    <name evidence="2" type="ORF">ABZ57_06520</name>
    <name evidence="47" type="ORF">AJL21_06040</name>
    <name evidence="10" type="ORF">ART25_09230</name>
    <name evidence="3" type="ORF">ARY78_08885</name>
    <name evidence="17" type="ORF">B1N52_05450</name>
    <name evidence="16" type="ORF">B1S26_07025</name>
    <name evidence="18" type="ORF">B5K54_01825</name>
    <name evidence="14" type="ORF">BB997_04975</name>
    <name evidence="32" type="ORF">BCZ19_07555</name>
    <name evidence="15" type="ORF">BCZ21_04255</name>
    <name evidence="20" type="ORF">CA369_01165</name>
    <name evidence="19" type="ORF">CAV64_06435</name>
    <name evidence="22" type="ORF">CW845_03940</name>
    <name evidence="24" type="ORF">D4920_06485</name>
    <name evidence="23" type="ORF">D4B11_12565</name>
    <name evidence="25" type="ORF">D5N24_05830</name>
    <name evidence="27" type="ORF">D7104_04265</name>
    <name evidence="46" type="ORF">DCK61_11910</name>
    <name evidence="21" type="ORF">DCT16_04985</name>
    <name evidence="4" type="ORF">DU018_07730</name>
    <name evidence="48" type="ORF">DYZ80_01107</name>
    <name evidence="12" type="ORF">E1W56_07060</name>
    <name evidence="26" type="ORF">E5F58_11705</name>
    <name evidence="9" type="ORF">EX365_08255</name>
    <name evidence="8" type="ORF">EXZ73_02595</name>
    <name evidence="33" type="ORF">F6436_01135</name>
    <name evidence="34" type="ORF">F6515_11065</name>
    <name evidence="28" type="ORF">FA835_03060</name>
    <name evidence="30" type="ORF">FLQ97_00115</name>
    <name evidence="29" type="ORF">FLR03_09540</name>
    <name evidence="31" type="ORF">FNX40_01130</name>
    <name evidence="37" type="ORF">FV747_01110</name>
    <name evidence="38" type="ORF">G3O21_000225</name>
    <name evidence="39" type="ORF">GHH22_05955</name>
    <name evidence="44" type="ORF">GI949_01140</name>
    <name evidence="36" type="ORF">GJW51_03935</name>
    <name evidence="35" type="ORF">GQG13_05410</name>
    <name evidence="40" type="ORF">GYR60_03125</name>
    <name evidence="41" type="ORF">GYS09_06475</name>
    <name evidence="42" type="ORF">GYX23_01105</name>
    <name evidence="43" type="ORF">GYY14_03980</name>
    <name evidence="45" type="ORF">HQN34_001676</name>
    <name evidence="5" type="ORF">KV70_01130</name>
    <name evidence="6" type="ORF">QD52_05270</name>
    <name evidence="7" type="ORF">UI29_05260</name>
    <name evidence="11" type="ORF">Y261_03515</name>
</gene>
<dbReference type="EMBL" id="MJTJ01000013">
    <property type="protein sequence ID" value="OET50751.1"/>
    <property type="molecule type" value="Genomic_DNA"/>
</dbReference>
<dbReference type="Proteomes" id="UP000364988">
    <property type="component" value="Unassembled WGS sequence"/>
</dbReference>
<dbReference type="EMBL" id="DAAJCS010000001">
    <property type="protein sequence ID" value="HAC0011585.1"/>
    <property type="molecule type" value="Genomic_DNA"/>
</dbReference>
<evidence type="ECO:0000313" key="78">
    <source>
        <dbReference type="Proteomes" id="UP000525850"/>
    </source>
</evidence>
<reference evidence="66 77" key="7">
    <citation type="submission" date="2019-04" db="EMBL/GenBank/DDBJ databases">
        <authorList>
            <consortium name="GenomeTrakr network: Whole genome sequencing for foodborne pathogen traceback"/>
        </authorList>
    </citation>
    <scope>NUCLEOTIDE SEQUENCE [LARGE SCALE GENOMIC DNA]</scope>
    <source>
        <strain evidence="22 77">CFSAN072474</strain>
        <strain evidence="33 59">FLAG-55987</strain>
        <strain evidence="28 66">PHLUSALM00088</strain>
    </source>
</reference>
<dbReference type="EMBL" id="AAAQQZ010000004">
    <property type="protein sequence ID" value="EAE1339085.1"/>
    <property type="molecule type" value="Genomic_DNA"/>
</dbReference>
<dbReference type="Proteomes" id="UP000350032">
    <property type="component" value="Unassembled WGS sequence"/>
</dbReference>
<dbReference type="EMBL" id="AABAWE010000002">
    <property type="protein sequence ID" value="EAG2086460.1"/>
    <property type="molecule type" value="Genomic_DNA"/>
</dbReference>
<evidence type="ECO:0000313" key="75">
    <source>
        <dbReference type="Proteomes" id="UP000481141"/>
    </source>
</evidence>
<evidence type="ECO:0000313" key="88">
    <source>
        <dbReference type="Proteomes" id="UP000841146"/>
    </source>
</evidence>
<evidence type="ECO:0000313" key="34">
    <source>
        <dbReference type="EMBL" id="ECY9783521.1"/>
    </source>
</evidence>
<evidence type="ECO:0000313" key="20">
    <source>
        <dbReference type="EMBL" id="EAG4460887.1"/>
    </source>
</evidence>
<dbReference type="EMBL" id="AAAMZD010000002">
    <property type="protein sequence ID" value="EAD3792185.1"/>
    <property type="molecule type" value="Genomic_DNA"/>
</dbReference>
<keyword evidence="1" id="KW-0175">Coiled coil</keyword>
<evidence type="ECO:0000313" key="64">
    <source>
        <dbReference type="Proteomes" id="UP000398321"/>
    </source>
</evidence>
<reference evidence="50 54" key="6">
    <citation type="submission" date="2019-02" db="EMBL/GenBank/DDBJ databases">
        <authorList>
            <consortium name="GenomeTrakr: Next Generation Sequencing Network for Food Pathogen Tracability"/>
        </authorList>
    </citation>
    <scope>NUCLEOTIDE SEQUENCE [LARGE SCALE GENOMIC DNA]</scope>
    <source>
        <strain evidence="18 85">10B02965A-1</strain>
        <strain evidence="20 80">CFSAN063727</strain>
        <strain evidence="35 69">CFSAN102901</strain>
        <strain evidence="10 62">FDA00006494</strain>
        <strain evidence="3 60">FDA00007096</strain>
        <strain evidence="6 65">FDA00008584</strain>
        <strain evidence="16">FDA00011243</strain>
        <strain evidence="4 50">FDA00013332</strain>
        <strain evidence="9 54">FDA00013853</strain>
        <strain evidence="29 67">FDA00014336</strain>
        <strain evidence="31 63">FDA00014370</strain>
        <strain evidence="30 64">FDA00014392</strain>
        <strain evidence="38">FDA00015054</strain>
        <strain evidence="19 83">FDA1005580-S054-001</strain>
        <strain evidence="74">FDA1090798-S029-001</strain>
        <strain evidence="75">FDA956581-098-004</strain>
        <strain evidence="17 78">FDA960927-006-004</strain>
        <strain evidence="21 86">FLAG-38921</strain>
        <strain evidence="32 68">FLAG-51482A</strain>
        <strain evidence="15 52">FLAG-54356</strain>
        <strain evidence="8 61">FSIS31901579</strain>
        <strain evidence="26 79">LS1344</strain>
        <strain evidence="36 71">OSF101448</strain>
        <strain evidence="7 55">VA-WGS-00405</strain>
    </source>
</reference>
<dbReference type="EMBL" id="AANPAU010000001">
    <property type="protein sequence ID" value="EDP8512833.1"/>
    <property type="molecule type" value="Genomic_DNA"/>
</dbReference>
<evidence type="ECO:0000313" key="10">
    <source>
        <dbReference type="EMBL" id="EAE1339085.1"/>
    </source>
</evidence>
<evidence type="ECO:0000313" key="70">
    <source>
        <dbReference type="Proteomes" id="UP000460224"/>
    </source>
</evidence>
<dbReference type="EMBL" id="AABAGT010000003">
    <property type="protein sequence ID" value="EAG0866172.1"/>
    <property type="molecule type" value="Genomic_DNA"/>
</dbReference>
<dbReference type="RefSeq" id="WP_003727612.1">
    <property type="nucleotide sequence ID" value="NC_021824.1"/>
</dbReference>
<dbReference type="Proteomes" id="UP000533021">
    <property type="component" value="Unassembled WGS sequence"/>
</dbReference>
<dbReference type="Proteomes" id="UP000843503">
    <property type="component" value="Unassembled WGS sequence"/>
</dbReference>
<evidence type="ECO:0000313" key="31">
    <source>
        <dbReference type="EMBL" id="ECC1555401.1"/>
    </source>
</evidence>
<dbReference type="Proteomes" id="UP000843775">
    <property type="component" value="Unassembled WGS sequence"/>
</dbReference>
<evidence type="ECO:0000313" key="9">
    <source>
        <dbReference type="EMBL" id="EAD5786545.1"/>
    </source>
</evidence>
<dbReference type="EMBL" id="AAHZFY010000001">
    <property type="protein sequence ID" value="ECB9512129.1"/>
    <property type="molecule type" value="Genomic_DNA"/>
</dbReference>
<evidence type="ECO:0000313" key="63">
    <source>
        <dbReference type="Proteomes" id="UP000389283"/>
    </source>
</evidence>
<evidence type="ECO:0000313" key="81">
    <source>
        <dbReference type="Proteomes" id="UP000530452"/>
    </source>
</evidence>
<evidence type="ECO:0000313" key="82">
    <source>
        <dbReference type="Proteomes" id="UP000533021"/>
    </source>
</evidence>
<reference evidence="87 88" key="3">
    <citation type="journal article" date="2018" name="Genome Biol.">
        <title>SKESA: strategic k-mer extension for scrupulous assemblies.</title>
        <authorList>
            <person name="Souvorov A."/>
            <person name="Agarwala R."/>
            <person name="Lipman D.J."/>
        </authorList>
    </citation>
    <scope>NUCLEOTIDE SEQUENCE [LARGE SCALE GENOMIC DNA]</scope>
    <source>
        <strain evidence="39">09CEB371LM</strain>
        <strain evidence="45">2017-325981-023-01</strain>
        <strain evidence="41 90">CFIAFB20100120</strain>
        <strain evidence="40 87">CFIAFB20130012</strain>
        <strain evidence="43">CFIAFB20170037</strain>
        <strain evidence="42 88">CFIAFB20170045</strain>
        <strain evidence="44 89">DMG1500109</strain>
    </source>
</reference>
<evidence type="ECO:0000313" key="57">
    <source>
        <dbReference type="Proteomes" id="UP000354255"/>
    </source>
</evidence>
<evidence type="ECO:0000313" key="19">
    <source>
        <dbReference type="EMBL" id="EAG4330884.1"/>
    </source>
</evidence>
<dbReference type="EMBL" id="AAHZFN010000011">
    <property type="protein sequence ID" value="ECB9473914.1"/>
    <property type="molecule type" value="Genomic_DNA"/>
</dbReference>
<dbReference type="EMBL" id="AABFVG010000003">
    <property type="protein sequence ID" value="EAH2281712.1"/>
    <property type="molecule type" value="Genomic_DNA"/>
</dbReference>
<evidence type="ECO:0000313" key="80">
    <source>
        <dbReference type="Proteomes" id="UP000528151"/>
    </source>
</evidence>
<evidence type="ECO:0000313" key="52">
    <source>
        <dbReference type="Proteomes" id="UP000337746"/>
    </source>
</evidence>
<evidence type="ECO:0000313" key="73">
    <source>
        <dbReference type="Proteomes" id="UP000478682"/>
    </source>
</evidence>
<evidence type="ECO:0000313" key="36">
    <source>
        <dbReference type="EMBL" id="EDN9835816.1"/>
    </source>
</evidence>
<dbReference type="Proteomes" id="UP000339309">
    <property type="component" value="Unassembled WGS sequence"/>
</dbReference>
<evidence type="ECO:0000313" key="32">
    <source>
        <dbReference type="EMBL" id="ECX6924521.1"/>
    </source>
</evidence>
<dbReference type="Proteomes" id="UP000337746">
    <property type="component" value="Unassembled WGS sequence"/>
</dbReference>
<dbReference type="Proteomes" id="UP000489121">
    <property type="component" value="Unassembled WGS sequence"/>
</dbReference>
<evidence type="ECO:0000313" key="30">
    <source>
        <dbReference type="EMBL" id="ECB9512129.1"/>
    </source>
</evidence>
<feature type="coiled-coil region" evidence="1">
    <location>
        <begin position="87"/>
        <end position="118"/>
    </location>
</feature>
<dbReference type="EMBL" id="AALEDS010000001">
    <property type="protein sequence ID" value="ECY6542921.1"/>
    <property type="molecule type" value="Genomic_DNA"/>
</dbReference>
<dbReference type="Proteomes" id="UP000427828">
    <property type="component" value="Unassembled WGS sequence"/>
</dbReference>
<evidence type="ECO:0000313" key="84">
    <source>
        <dbReference type="Proteomes" id="UP000546397"/>
    </source>
</evidence>
<dbReference type="Proteomes" id="UP000478682">
    <property type="component" value="Unassembled WGS sequence"/>
</dbReference>
<evidence type="ECO:0000313" key="25">
    <source>
        <dbReference type="EMBL" id="EAH3293909.1"/>
    </source>
</evidence>
<reference evidence="44" key="9">
    <citation type="submission" date="2019-11" db="EMBL/GenBank/DDBJ databases">
        <authorList>
            <consortium name="NCBI Pathogen Detection Project"/>
        </authorList>
    </citation>
    <scope>NUCLEOTIDE SEQUENCE</scope>
    <source>
        <strain evidence="39">09CEB371LM</strain>
        <strain evidence="45">2017-325981-023-01</strain>
        <strain evidence="41">CFIAFB20100120</strain>
        <strain evidence="40">CFIAFB20130012</strain>
        <strain evidence="43">CFIAFB20170037</strain>
        <strain evidence="42">CFIAFB20170045</strain>
        <strain evidence="44">DMG1500109</strain>
    </source>
</reference>
<dbReference type="Proteomes" id="UP000530452">
    <property type="component" value="Unassembled WGS sequence"/>
</dbReference>
<dbReference type="Proteomes" id="UP000842809">
    <property type="component" value="Unassembled WGS sequence"/>
</dbReference>
<dbReference type="EMBL" id="AAAJKI010000015">
    <property type="protein sequence ID" value="EAC6548250.1"/>
    <property type="molecule type" value="Genomic_DNA"/>
</dbReference>
<evidence type="ECO:0000313" key="16">
    <source>
        <dbReference type="EMBL" id="EAG2245159.1"/>
    </source>
</evidence>
<dbReference type="EMBL" id="AANCRK010000002">
    <property type="protein sequence ID" value="EDN7714563.1"/>
    <property type="molecule type" value="Genomic_DNA"/>
</dbReference>
<evidence type="ECO:0000313" key="33">
    <source>
        <dbReference type="EMBL" id="ECY6542921.1"/>
    </source>
</evidence>
<dbReference type="Proteomes" id="UP000389283">
    <property type="component" value="Unassembled WGS sequence"/>
</dbReference>
<dbReference type="EMBL" id="DAAJFY010000002">
    <property type="protein sequence ID" value="HAC0274527.1"/>
    <property type="molecule type" value="Genomic_DNA"/>
</dbReference>
<dbReference type="Proteomes" id="UP000410967">
    <property type="component" value="Unassembled WGS sequence"/>
</dbReference>
<dbReference type="EMBL" id="AABGUK010000004">
    <property type="protein sequence ID" value="EAH4242651.1"/>
    <property type="molecule type" value="Genomic_DNA"/>
</dbReference>
<evidence type="ECO:0000313" key="21">
    <source>
        <dbReference type="EMBL" id="EAG6168744.1"/>
    </source>
</evidence>
<evidence type="ECO:0000313" key="54">
    <source>
        <dbReference type="Proteomes" id="UP000344343"/>
    </source>
</evidence>
<dbReference type="EMBL" id="DABJAN010000003">
    <property type="protein sequence ID" value="HAJ9593473.1"/>
    <property type="molecule type" value="Genomic_DNA"/>
</dbReference>
<dbReference type="EMBL" id="AABGHY010000003">
    <property type="protein sequence ID" value="EAH3293909.1"/>
    <property type="molecule type" value="Genomic_DNA"/>
</dbReference>
<dbReference type="EMBL" id="AANDSR010000002">
    <property type="protein sequence ID" value="EDN9835816.1"/>
    <property type="molecule type" value="Genomic_DNA"/>
</dbReference>
<dbReference type="EMBL" id="AABATR010000002">
    <property type="protein sequence ID" value="EAG1892959.1"/>
    <property type="molecule type" value="Genomic_DNA"/>
</dbReference>
<evidence type="ECO:0000313" key="18">
    <source>
        <dbReference type="EMBL" id="EAG2996028.1"/>
    </source>
</evidence>
<evidence type="ECO:0000313" key="14">
    <source>
        <dbReference type="EMBL" id="EAG1892959.1"/>
    </source>
</evidence>
<dbReference type="Proteomes" id="UP000467347">
    <property type="component" value="Unassembled WGS sequence"/>
</dbReference>
<dbReference type="Proteomes" id="UP000527632">
    <property type="component" value="Unassembled WGS sequence"/>
</dbReference>
<dbReference type="AlphaFoldDB" id="A0A2Z5BZG6"/>
<dbReference type="Proteomes" id="UP000840039">
    <property type="component" value="Unassembled WGS sequence"/>
</dbReference>
<evidence type="ECO:0000313" key="12">
    <source>
        <dbReference type="EMBL" id="EAE4941802.1"/>
    </source>
</evidence>
<evidence type="ECO:0000313" key="86">
    <source>
        <dbReference type="Proteomes" id="UP000566721"/>
    </source>
</evidence>
<evidence type="ECO:0000313" key="65">
    <source>
        <dbReference type="Proteomes" id="UP000403352"/>
    </source>
</evidence>
<evidence type="ECO:0000313" key="50">
    <source>
        <dbReference type="Proteomes" id="UP000331186"/>
    </source>
</evidence>
<evidence type="ECO:0000256" key="1">
    <source>
        <dbReference type="SAM" id="Coils"/>
    </source>
</evidence>
<evidence type="ECO:0000313" key="66">
    <source>
        <dbReference type="Proteomes" id="UP000410967"/>
    </source>
</evidence>
<dbReference type="Proteomes" id="UP000840197">
    <property type="component" value="Unassembled WGS sequence"/>
</dbReference>
<dbReference type="Proteomes" id="UP000467536">
    <property type="component" value="Unassembled WGS sequence"/>
</dbReference>
<dbReference type="EMBL" id="AABEKY010000002">
    <property type="protein sequence ID" value="EAG9386635.1"/>
    <property type="molecule type" value="Genomic_DNA"/>
</dbReference>
<dbReference type="Proteomes" id="UP000525850">
    <property type="component" value="Unassembled WGS sequence"/>
</dbReference>
<dbReference type="Proteomes" id="UP000546397">
    <property type="component" value="Unassembled WGS sequence"/>
</dbReference>
<dbReference type="EMBL" id="AABBZO010000001">
    <property type="protein sequence ID" value="EAG4460887.1"/>
    <property type="molecule type" value="Genomic_DNA"/>
</dbReference>
<evidence type="ECO:0000313" key="51">
    <source>
        <dbReference type="Proteomes" id="UP000336166"/>
    </source>
</evidence>
<evidence type="ECO:0000313" key="22">
    <source>
        <dbReference type="EMBL" id="EAG9386635.1"/>
    </source>
</evidence>
<dbReference type="Proteomes" id="UP000398321">
    <property type="component" value="Unassembled WGS sequence"/>
</dbReference>
<dbReference type="EMBL" id="AAAKQF010000001">
    <property type="protein sequence ID" value="EAC9038811.1"/>
    <property type="molecule type" value="Genomic_DNA"/>
</dbReference>
<dbReference type="Proteomes" id="UP000528151">
    <property type="component" value="Unassembled WGS sequence"/>
</dbReference>
<dbReference type="Proteomes" id="UP000852906">
    <property type="component" value="Unassembled WGS sequence"/>
</dbReference>
<evidence type="ECO:0000313" key="41">
    <source>
        <dbReference type="EMBL" id="HAB8556926.1"/>
    </source>
</evidence>
<dbReference type="Proteomes" id="UP000478704">
    <property type="component" value="Unassembled WGS sequence"/>
</dbReference>
<evidence type="ECO:0000313" key="69">
    <source>
        <dbReference type="Proteomes" id="UP000455569"/>
    </source>
</evidence>
<dbReference type="Proteomes" id="UP000844415">
    <property type="component" value="Unassembled WGS sequence"/>
</dbReference>
<dbReference type="EMBL" id="AAAREG010000002">
    <property type="protein sequence ID" value="EAE2353415.1"/>
    <property type="molecule type" value="Genomic_DNA"/>
</dbReference>
<evidence type="ECO:0000313" key="26">
    <source>
        <dbReference type="EMBL" id="EAH4242651.1"/>
    </source>
</evidence>
<evidence type="ECO:0000313" key="3">
    <source>
        <dbReference type="EMBL" id="EAC5550542.1"/>
    </source>
</evidence>
<evidence type="ECO:0000313" key="8">
    <source>
        <dbReference type="EMBL" id="EAD5773172.1"/>
    </source>
</evidence>
<evidence type="ECO:0000313" key="77">
    <source>
        <dbReference type="Proteomes" id="UP000522199"/>
    </source>
</evidence>
<dbReference type="EMBL" id="AABAYG010000003">
    <property type="protein sequence ID" value="EAG2245159.1"/>
    <property type="molecule type" value="Genomic_DNA"/>
</dbReference>
<evidence type="ECO:0000313" key="44">
    <source>
        <dbReference type="EMBL" id="HAC1753577.1"/>
    </source>
</evidence>
<evidence type="ECO:0000313" key="68">
    <source>
        <dbReference type="Proteomes" id="UP000427828"/>
    </source>
</evidence>
<dbReference type="EMBL" id="AAIAJJ010000001">
    <property type="protein sequence ID" value="ECC1555401.1"/>
    <property type="molecule type" value="Genomic_DNA"/>
</dbReference>
<evidence type="ECO:0000313" key="60">
    <source>
        <dbReference type="Proteomes" id="UP000365297"/>
    </source>
</evidence>
<evidence type="ECO:0000313" key="11">
    <source>
        <dbReference type="EMBL" id="EAE2353415.1"/>
    </source>
</evidence>
<evidence type="ECO:0000313" key="56">
    <source>
        <dbReference type="Proteomes" id="UP000350032"/>
    </source>
</evidence>
<evidence type="ECO:0000313" key="17">
    <source>
        <dbReference type="EMBL" id="EAG2514598.1"/>
    </source>
</evidence>
<evidence type="ECO:0000313" key="85">
    <source>
        <dbReference type="Proteomes" id="UP000549379"/>
    </source>
</evidence>
<dbReference type="Proteomes" id="UP000336166">
    <property type="component" value="Unassembled WGS sequence"/>
</dbReference>
<feature type="coiled-coil region" evidence="1">
    <location>
        <begin position="11"/>
        <end position="49"/>
    </location>
</feature>
<dbReference type="Proteomes" id="UP000566721">
    <property type="component" value="Unassembled WGS sequence"/>
</dbReference>
<evidence type="ECO:0000313" key="2">
    <source>
        <dbReference type="EMBL" id="EAC4552133.1"/>
    </source>
</evidence>
<evidence type="ECO:0000313" key="61">
    <source>
        <dbReference type="Proteomes" id="UP000376505"/>
    </source>
</evidence>
<dbReference type="Proteomes" id="UP000841146">
    <property type="component" value="Unassembled WGS sequence"/>
</dbReference>
<dbReference type="Proteomes" id="UP000540117">
    <property type="component" value="Unassembled WGS sequence"/>
</dbReference>
<evidence type="ECO:0000313" key="53">
    <source>
        <dbReference type="Proteomes" id="UP000339309"/>
    </source>
</evidence>
<evidence type="ECO:0000313" key="48">
    <source>
        <dbReference type="EMBL" id="RKA09463.1"/>
    </source>
</evidence>
<dbReference type="EMBL" id="AANEHK010000001">
    <property type="protein sequence ID" value="EDO0984597.1"/>
    <property type="molecule type" value="Genomic_DNA"/>
</dbReference>
<dbReference type="EMBL" id="AAANYR010000004">
    <property type="protein sequence ID" value="EAD5786545.1"/>
    <property type="molecule type" value="Genomic_DNA"/>
</dbReference>
<dbReference type="EMBL" id="AAALRN010000002">
    <property type="protein sequence ID" value="EAD1184496.1"/>
    <property type="molecule type" value="Genomic_DNA"/>
</dbReference>
<dbReference type="EMBL" id="DAAIHR010000002">
    <property type="protein sequence ID" value="HAB8397501.1"/>
    <property type="molecule type" value="Genomic_DNA"/>
</dbReference>
<evidence type="ECO:0000313" key="37">
    <source>
        <dbReference type="EMBL" id="EDO0984597.1"/>
    </source>
</evidence>
<dbReference type="EMBL" id="AAASLB010000003">
    <property type="protein sequence ID" value="EAE4941802.1"/>
    <property type="molecule type" value="Genomic_DNA"/>
</dbReference>
<dbReference type="Proteomes" id="UP000344343">
    <property type="component" value="Unassembled WGS sequence"/>
</dbReference>
<dbReference type="EMBL" id="QXLS01000002">
    <property type="protein sequence ID" value="RKA09463.1"/>
    <property type="molecule type" value="Genomic_DNA"/>
</dbReference>
<evidence type="ECO:0000313" key="42">
    <source>
        <dbReference type="EMBL" id="HAC0011585.1"/>
    </source>
</evidence>
<dbReference type="EMBL" id="DAAEEB010000003">
    <property type="protein sequence ID" value="HAA8052701.1"/>
    <property type="molecule type" value="Genomic_DNA"/>
</dbReference>
<dbReference type="EMBL" id="AABBHO010000004">
    <property type="protein sequence ID" value="EAG2996028.1"/>
    <property type="molecule type" value="Genomic_DNA"/>
</dbReference>
<evidence type="ECO:0000313" key="58">
    <source>
        <dbReference type="Proteomes" id="UP000358545"/>
    </source>
</evidence>
<dbReference type="EMBL" id="QDAY01000004">
    <property type="protein sequence ID" value="KAA9448362.1"/>
    <property type="molecule type" value="Genomic_DNA"/>
</dbReference>
<evidence type="ECO:0000313" key="74">
    <source>
        <dbReference type="Proteomes" id="UP000478704"/>
    </source>
</evidence>
<dbReference type="EMBL" id="AAANYN010000003">
    <property type="protein sequence ID" value="EAD5773172.1"/>
    <property type="molecule type" value="Genomic_DNA"/>
</dbReference>
<dbReference type="Proteomes" id="UP000354255">
    <property type="component" value="Unassembled WGS sequence"/>
</dbReference>
<proteinExistence type="predicted"/>
<evidence type="ECO:0000313" key="23">
    <source>
        <dbReference type="EMBL" id="EAG9520607.1"/>
    </source>
</evidence>
<reference evidence="48 49" key="2">
    <citation type="journal article" date="2018" name="BMC Genomics">
        <title>Genes significantly associated with lineage II food isolates of Listeria monocytogenes.</title>
        <authorList>
            <person name="Pirone-Davies C."/>
            <person name="Chen Y."/>
            <person name="Pightling A."/>
            <person name="Ryan G."/>
            <person name="Wang Y."/>
            <person name="Yao K."/>
            <person name="Hoffmann M."/>
            <person name="Allard M.W."/>
        </authorList>
    </citation>
    <scope>NUCLEOTIDE SEQUENCE [LARGE SCALE GENOMIC DNA]</scope>
    <source>
        <strain evidence="48 49">PNUSAL000550</strain>
    </source>
</reference>
<reference evidence="81 82" key="8">
    <citation type="submission" date="2019-04" db="EMBL/GenBank/DDBJ databases">
        <authorList>
            <person name="Ashton P.M."/>
            <person name="Dallman T."/>
            <person name="Nair S."/>
            <person name="De Pinna E."/>
            <person name="Peters T."/>
            <person name="Grant K."/>
        </authorList>
    </citation>
    <scope>NUCLEOTIDE SEQUENCE [LARGE SCALE GENOMIC DNA]</scope>
    <source>
        <strain evidence="24 82">282333</strain>
        <strain evidence="25 81">282352</strain>
        <strain evidence="23 84">289003</strain>
        <strain evidence="37 72">788324</strain>
        <strain evidence="12">RL15000286</strain>
    </source>
</reference>
<comment type="caution">
    <text evidence="9">The sequence shown here is derived from an EMBL/GenBank/DDBJ whole genome shotgun (WGS) entry which is preliminary data.</text>
</comment>
<evidence type="ECO:0000313" key="67">
    <source>
        <dbReference type="Proteomes" id="UP000423131"/>
    </source>
</evidence>
<dbReference type="Proteomes" id="UP000365297">
    <property type="component" value="Unassembled WGS sequence"/>
</dbReference>
<evidence type="ECO:0000313" key="35">
    <source>
        <dbReference type="EMBL" id="EDN7714563.1"/>
    </source>
</evidence>
<evidence type="ECO:0000313" key="43">
    <source>
        <dbReference type="EMBL" id="HAC0274527.1"/>
    </source>
</evidence>
<accession>A0A2Z5BZG6</accession>
<evidence type="ECO:0000313" key="62">
    <source>
        <dbReference type="Proteomes" id="UP000379076"/>
    </source>
</evidence>
<evidence type="ECO:0000313" key="91">
    <source>
        <dbReference type="Proteomes" id="UP000852906"/>
    </source>
</evidence>
<evidence type="ECO:0000313" key="45">
    <source>
        <dbReference type="EMBL" id="HAJ9593473.1"/>
    </source>
</evidence>
<sequence>MDKQRQLLLKLENLDDDFNRKRRQLDEAMDDASQEKWRFHQELENLSEQIRYIHQKRDYEASEDLQKAYHLISSIQEEGDWKVKNTLTKLENEHEEHQALYKKQVNSYEEELHQLKKDRDL</sequence>
<evidence type="ECO:0000313" key="4">
    <source>
        <dbReference type="EMBL" id="EAC6548250.1"/>
    </source>
</evidence>
<dbReference type="EMBL" id="AAAIXK010000004">
    <property type="protein sequence ID" value="EAC5550542.1"/>
    <property type="molecule type" value="Genomic_DNA"/>
</dbReference>
<dbReference type="Proteomes" id="UP000481141">
    <property type="component" value="Unassembled WGS sequence"/>
</dbReference>
<dbReference type="Proteomes" id="UP000522199">
    <property type="component" value="Unassembled WGS sequence"/>
</dbReference>
<organism evidence="9 54">
    <name type="scientific">Listeria monocytogenes</name>
    <dbReference type="NCBI Taxonomy" id="1639"/>
    <lineage>
        <taxon>Bacteria</taxon>
        <taxon>Bacillati</taxon>
        <taxon>Bacillota</taxon>
        <taxon>Bacilli</taxon>
        <taxon>Bacillales</taxon>
        <taxon>Listeriaceae</taxon>
        <taxon>Listeria</taxon>
    </lineage>
</organism>
<reference evidence="46 70" key="4">
    <citation type="submission" date="2018-04" db="EMBL/GenBank/DDBJ databases">
        <title>Genome Analysis of a Prevalent Clone of Listeria monocytogenes Sequence Type 87 in China.</title>
        <authorList>
            <person name="Wang Y."/>
        </authorList>
    </citation>
    <scope>NUCLEOTIDE SEQUENCE [LARGE SCALE GENOMIC DNA]</scope>
    <source>
        <strain evidence="46 70">ICDC_LM1523</strain>
    </source>
</reference>
<evidence type="ECO:0000313" key="79">
    <source>
        <dbReference type="Proteomes" id="UP000527632"/>
    </source>
</evidence>
<evidence type="ECO:0000313" key="5">
    <source>
        <dbReference type="EMBL" id="EAC9038811.1"/>
    </source>
</evidence>
<dbReference type="Proteomes" id="UP000272537">
    <property type="component" value="Unassembled WGS sequence"/>
</dbReference>
<evidence type="ECO:0000313" key="49">
    <source>
        <dbReference type="Proteomes" id="UP000272537"/>
    </source>
</evidence>
<dbReference type="Proteomes" id="UP000376505">
    <property type="component" value="Unassembled WGS sequence"/>
</dbReference>
<dbReference type="EMBL" id="AABBAW010000002">
    <property type="protein sequence ID" value="EAG2514598.1"/>
    <property type="molecule type" value="Genomic_DNA"/>
</dbReference>
<dbReference type="Proteomes" id="UP000358545">
    <property type="component" value="Unassembled WGS sequence"/>
</dbReference>
<dbReference type="EMBL" id="AABEMN010000020">
    <property type="protein sequence ID" value="EAG9520607.1"/>
    <property type="molecule type" value="Genomic_DNA"/>
</dbReference>
<dbReference type="EMBL" id="AABCVX010000002">
    <property type="protein sequence ID" value="EAG6168744.1"/>
    <property type="molecule type" value="Genomic_DNA"/>
</dbReference>
<dbReference type="Proteomes" id="UP000549379">
    <property type="component" value="Unassembled WGS sequence"/>
</dbReference>
<evidence type="ECO:0000313" key="46">
    <source>
        <dbReference type="EMBL" id="KAA9448362.1"/>
    </source>
</evidence>
<reference evidence="47 91" key="1">
    <citation type="submission" date="2016-09" db="EMBL/GenBank/DDBJ databases">
        <title>100K Listeria isolates.</title>
        <authorList>
            <person name="Chen P."/>
            <person name="Weimer B.C."/>
            <person name="Kong N."/>
            <person name="Huang B."/>
        </authorList>
    </citation>
    <scope>NUCLEOTIDE SEQUENCE [LARGE SCALE GENOMIC DNA]</scope>
    <source>
        <strain evidence="47 91">BCW_2383</strain>
    </source>
</reference>
<dbReference type="Proteomes" id="UP000423131">
    <property type="component" value="Unassembled WGS sequence"/>
</dbReference>
<evidence type="ECO:0000313" key="27">
    <source>
        <dbReference type="EMBL" id="EAK8896912.1"/>
    </source>
</evidence>
<dbReference type="EMBL" id="DAAIJL010000005">
    <property type="protein sequence ID" value="HAB8556926.1"/>
    <property type="molecule type" value="Genomic_DNA"/>
</dbReference>